<comment type="subcellular location">
    <subcellularLocation>
        <location evidence="1">Cell membrane</location>
        <topology evidence="1">Multi-pass membrane protein</topology>
    </subcellularLocation>
</comment>
<sequence length="266" mass="29754">MEQRPSGWYDDPDDPTLLRYWDGILWSDRTMPKVKPGLDRSSIGTPPPPSAQQEPVGQWPAPHQQQPWPGMPQRPGPQSRQVARTPDGAELSGWWRRVFAQIIDNLITFTIAIPLGWVWFQPWVRGYLDWTDQVMSQAGKGGRMPAQPDDLLVFPWQVIVIAAVVAMVYDVVLTHTTGRTVGKLATGIRVRSEASPAPPSWGHAGIRSLVKLGTNLLGAVPVLSFVAAIAQLVDYLWPLHDPKRQAWHDKFAKTYVVRGDPPRSVR</sequence>
<evidence type="ECO:0000256" key="5">
    <source>
        <dbReference type="ARBA" id="ARBA00023136"/>
    </source>
</evidence>
<proteinExistence type="predicted"/>
<feature type="domain" description="DUF2510" evidence="9">
    <location>
        <begin position="7"/>
        <end position="35"/>
    </location>
</feature>
<evidence type="ECO:0000313" key="11">
    <source>
        <dbReference type="Proteomes" id="UP000744769"/>
    </source>
</evidence>
<dbReference type="EMBL" id="JAAOIV010000001">
    <property type="protein sequence ID" value="NHN54502.1"/>
    <property type="molecule type" value="Genomic_DNA"/>
</dbReference>
<keyword evidence="3 7" id="KW-0812">Transmembrane</keyword>
<dbReference type="RefSeq" id="WP_166192165.1">
    <property type="nucleotide sequence ID" value="NZ_JAAOIV010000001.1"/>
</dbReference>
<dbReference type="PANTHER" id="PTHR36115:SF4">
    <property type="entry name" value="MEMBRANE PROTEIN"/>
    <property type="match status" value="1"/>
</dbReference>
<dbReference type="PANTHER" id="PTHR36115">
    <property type="entry name" value="PROLINE-RICH ANTIGEN HOMOLOG-RELATED"/>
    <property type="match status" value="1"/>
</dbReference>
<dbReference type="AlphaFoldDB" id="A0A967AXZ1"/>
<organism evidence="10 11">
    <name type="scientific">Metallococcus carri</name>
    <dbReference type="NCBI Taxonomy" id="1656884"/>
    <lineage>
        <taxon>Bacteria</taxon>
        <taxon>Bacillati</taxon>
        <taxon>Actinomycetota</taxon>
        <taxon>Actinomycetes</taxon>
        <taxon>Micrococcales</taxon>
        <taxon>Dermacoccaceae</taxon>
        <taxon>Metallococcus</taxon>
    </lineage>
</organism>
<dbReference type="Proteomes" id="UP000744769">
    <property type="component" value="Unassembled WGS sequence"/>
</dbReference>
<evidence type="ECO:0000259" key="8">
    <source>
        <dbReference type="Pfam" id="PF06271"/>
    </source>
</evidence>
<feature type="transmembrane region" description="Helical" evidence="7">
    <location>
        <begin position="102"/>
        <end position="120"/>
    </location>
</feature>
<feature type="transmembrane region" description="Helical" evidence="7">
    <location>
        <begin position="154"/>
        <end position="173"/>
    </location>
</feature>
<dbReference type="Pfam" id="PF10708">
    <property type="entry name" value="DUF2510"/>
    <property type="match status" value="1"/>
</dbReference>
<reference evidence="10" key="1">
    <citation type="submission" date="2020-03" db="EMBL/GenBank/DDBJ databases">
        <title>Draft sequencing of Calidifontibacter sp. DB0510.</title>
        <authorList>
            <person name="Kim D.-U."/>
        </authorList>
    </citation>
    <scope>NUCLEOTIDE SEQUENCE</scope>
    <source>
        <strain evidence="10">DB0510</strain>
    </source>
</reference>
<name>A0A967AXZ1_9MICO</name>
<feature type="domain" description="RDD" evidence="8">
    <location>
        <begin position="92"/>
        <end position="253"/>
    </location>
</feature>
<keyword evidence="2" id="KW-1003">Cell membrane</keyword>
<evidence type="ECO:0000256" key="2">
    <source>
        <dbReference type="ARBA" id="ARBA00022475"/>
    </source>
</evidence>
<evidence type="ECO:0000256" key="6">
    <source>
        <dbReference type="SAM" id="MobiDB-lite"/>
    </source>
</evidence>
<evidence type="ECO:0000259" key="9">
    <source>
        <dbReference type="Pfam" id="PF10708"/>
    </source>
</evidence>
<accession>A0A967AXZ1</accession>
<feature type="region of interest" description="Disordered" evidence="6">
    <location>
        <begin position="32"/>
        <end position="86"/>
    </location>
</feature>
<dbReference type="Pfam" id="PF06271">
    <property type="entry name" value="RDD"/>
    <property type="match status" value="1"/>
</dbReference>
<protein>
    <submittedName>
        <fullName evidence="10">DUF2510 domain-containing protein</fullName>
    </submittedName>
</protein>
<dbReference type="InterPro" id="IPR018929">
    <property type="entry name" value="DUF2510"/>
</dbReference>
<evidence type="ECO:0000313" key="10">
    <source>
        <dbReference type="EMBL" id="NHN54502.1"/>
    </source>
</evidence>
<dbReference type="InterPro" id="IPR051791">
    <property type="entry name" value="Pra-immunoreactive"/>
</dbReference>
<comment type="caution">
    <text evidence="10">The sequence shown here is derived from an EMBL/GenBank/DDBJ whole genome shotgun (WGS) entry which is preliminary data.</text>
</comment>
<feature type="compositionally biased region" description="Low complexity" evidence="6">
    <location>
        <begin position="58"/>
        <end position="68"/>
    </location>
</feature>
<feature type="transmembrane region" description="Helical" evidence="7">
    <location>
        <begin position="216"/>
        <end position="237"/>
    </location>
</feature>
<evidence type="ECO:0000256" key="1">
    <source>
        <dbReference type="ARBA" id="ARBA00004651"/>
    </source>
</evidence>
<keyword evidence="5 7" id="KW-0472">Membrane</keyword>
<evidence type="ECO:0000256" key="4">
    <source>
        <dbReference type="ARBA" id="ARBA00022989"/>
    </source>
</evidence>
<gene>
    <name evidence="10" type="ORF">G9U51_01740</name>
</gene>
<evidence type="ECO:0000256" key="3">
    <source>
        <dbReference type="ARBA" id="ARBA00022692"/>
    </source>
</evidence>
<keyword evidence="11" id="KW-1185">Reference proteome</keyword>
<dbReference type="GO" id="GO:0005886">
    <property type="term" value="C:plasma membrane"/>
    <property type="evidence" value="ECO:0007669"/>
    <property type="project" value="UniProtKB-SubCell"/>
</dbReference>
<dbReference type="InterPro" id="IPR010432">
    <property type="entry name" value="RDD"/>
</dbReference>
<evidence type="ECO:0000256" key="7">
    <source>
        <dbReference type="SAM" id="Phobius"/>
    </source>
</evidence>
<keyword evidence="4 7" id="KW-1133">Transmembrane helix</keyword>